<evidence type="ECO:0000313" key="2">
    <source>
        <dbReference type="Proteomes" id="UP000433652"/>
    </source>
</evidence>
<dbReference type="CDD" id="cd00377">
    <property type="entry name" value="ICL_PEPM"/>
    <property type="match status" value="1"/>
</dbReference>
<dbReference type="SUPFAM" id="SSF51621">
    <property type="entry name" value="Phosphoenolpyruvate/pyruvate domain"/>
    <property type="match status" value="1"/>
</dbReference>
<dbReference type="InterPro" id="IPR039556">
    <property type="entry name" value="ICL/PEPM"/>
</dbReference>
<dbReference type="PANTHER" id="PTHR42905:SF16">
    <property type="entry name" value="CARBOXYPHOSPHONOENOLPYRUVATE PHOSPHONOMUTASE-LIKE PROTEIN (AFU_ORTHOLOGUE AFUA_5G07230)"/>
    <property type="match status" value="1"/>
</dbReference>
<dbReference type="PANTHER" id="PTHR42905">
    <property type="entry name" value="PHOSPHOENOLPYRUVATE CARBOXYLASE"/>
    <property type="match status" value="1"/>
</dbReference>
<keyword evidence="2" id="KW-1185">Reference proteome</keyword>
<organism evidence="1 2">
    <name type="scientific">Croceibacterium salegens</name>
    <dbReference type="NCBI Taxonomy" id="1737568"/>
    <lineage>
        <taxon>Bacteria</taxon>
        <taxon>Pseudomonadati</taxon>
        <taxon>Pseudomonadota</taxon>
        <taxon>Alphaproteobacteria</taxon>
        <taxon>Sphingomonadales</taxon>
        <taxon>Erythrobacteraceae</taxon>
        <taxon>Croceibacterium</taxon>
    </lineage>
</organism>
<proteinExistence type="predicted"/>
<name>A0A6I4SRJ9_9SPHN</name>
<dbReference type="AlphaFoldDB" id="A0A6I4SRJ9"/>
<dbReference type="RefSeq" id="WP_159792240.1">
    <property type="nucleotide sequence ID" value="NZ_WTYM01000029.1"/>
</dbReference>
<evidence type="ECO:0000313" key="1">
    <source>
        <dbReference type="EMBL" id="MXO58601.1"/>
    </source>
</evidence>
<dbReference type="GO" id="GO:0016829">
    <property type="term" value="F:lyase activity"/>
    <property type="evidence" value="ECO:0007669"/>
    <property type="project" value="UniProtKB-KW"/>
</dbReference>
<dbReference type="InterPro" id="IPR015813">
    <property type="entry name" value="Pyrv/PenolPyrv_kinase-like_dom"/>
</dbReference>
<dbReference type="EMBL" id="WTYM01000029">
    <property type="protein sequence ID" value="MXO58601.1"/>
    <property type="molecule type" value="Genomic_DNA"/>
</dbReference>
<accession>A0A6I4SRJ9</accession>
<gene>
    <name evidence="1" type="ORF">GRI89_03470</name>
</gene>
<sequence length="250" mass="26211">MKDKREIFARLHQPGNPLLLYNAWDAGSARAVADAGAPAIATGSHSLAGAQGYPDGEAIPLATLLESVRRIVAVVDVPVSVDFEGGFAVDPARLAEHATYLSETGAIGCNFEDRKVGGEGLHGLEEQAKRVAAVASAGLFVNARTDLFLSLLVAGRDPNDRSLLSDALERAAAYGEAGAGSFFAPGLSDPELIADLCAASPLPVNIMVYAKIADWRALAQCGVARLSWGPGPWRLAMATLKEQAEALYRS</sequence>
<protein>
    <submittedName>
        <fullName evidence="1">Isocitrate lyase/phosphoenolpyruvate mutase family protein</fullName>
    </submittedName>
</protein>
<comment type="caution">
    <text evidence="1">The sequence shown here is derived from an EMBL/GenBank/DDBJ whole genome shotgun (WGS) entry which is preliminary data.</text>
</comment>
<dbReference type="InterPro" id="IPR040442">
    <property type="entry name" value="Pyrv_kinase-like_dom_sf"/>
</dbReference>
<reference evidence="1 2" key="1">
    <citation type="submission" date="2019-12" db="EMBL/GenBank/DDBJ databases">
        <title>Genomic-based taxomic classification of the family Erythrobacteraceae.</title>
        <authorList>
            <person name="Xu L."/>
        </authorList>
    </citation>
    <scope>NUCLEOTIDE SEQUENCE [LARGE SCALE GENOMIC DNA]</scope>
    <source>
        <strain evidence="1 2">MCCC 1K01500</strain>
    </source>
</reference>
<dbReference type="Pfam" id="PF13714">
    <property type="entry name" value="PEP_mutase"/>
    <property type="match status" value="1"/>
</dbReference>
<dbReference type="Gene3D" id="3.20.20.60">
    <property type="entry name" value="Phosphoenolpyruvate-binding domains"/>
    <property type="match status" value="1"/>
</dbReference>
<keyword evidence="1" id="KW-0670">Pyruvate</keyword>
<dbReference type="OrthoDB" id="9785398at2"/>
<dbReference type="Proteomes" id="UP000433652">
    <property type="component" value="Unassembled WGS sequence"/>
</dbReference>
<keyword evidence="1" id="KW-0456">Lyase</keyword>